<dbReference type="InterPro" id="IPR050406">
    <property type="entry name" value="FGGY_Carb_Kinase"/>
</dbReference>
<keyword evidence="3 6" id="KW-0418">Kinase</keyword>
<accession>A0A6N7EBV7</accession>
<dbReference type="RefSeq" id="WP_152194098.1">
    <property type="nucleotide sequence ID" value="NZ_VUKD01000001.1"/>
</dbReference>
<dbReference type="PANTHER" id="PTHR43095:SF2">
    <property type="entry name" value="GLUCONOKINASE"/>
    <property type="match status" value="1"/>
</dbReference>
<dbReference type="SUPFAM" id="SSF53067">
    <property type="entry name" value="Actin-like ATPase domain"/>
    <property type="match status" value="2"/>
</dbReference>
<dbReference type="InterPro" id="IPR018484">
    <property type="entry name" value="FGGY_N"/>
</dbReference>
<feature type="domain" description="Carbohydrate kinase FGGY C-terminal" evidence="5">
    <location>
        <begin position="295"/>
        <end position="445"/>
    </location>
</feature>
<dbReference type="AlphaFoldDB" id="A0A6N7EBV7"/>
<comment type="caution">
    <text evidence="6">The sequence shown here is derived from an EMBL/GenBank/DDBJ whole genome shotgun (WGS) entry which is preliminary data.</text>
</comment>
<reference evidence="6 7" key="1">
    <citation type="submission" date="2019-10" db="EMBL/GenBank/DDBJ databases">
        <title>Georgenia wutianyii sp. nov. and Georgenia yuyongxinii sp. nov. isolated from plateau pika (Ochotona curzoniae) in the Qinghai-Tibet plateau of China.</title>
        <authorList>
            <person name="Tian Z."/>
        </authorList>
    </citation>
    <scope>NUCLEOTIDE SEQUENCE [LARGE SCALE GENOMIC DNA]</scope>
    <source>
        <strain evidence="6 7">JCM 19765</strain>
    </source>
</reference>
<comment type="similarity">
    <text evidence="1">Belongs to the FGGY kinase family.</text>
</comment>
<evidence type="ECO:0000256" key="2">
    <source>
        <dbReference type="ARBA" id="ARBA00022679"/>
    </source>
</evidence>
<dbReference type="InterPro" id="IPR043129">
    <property type="entry name" value="ATPase_NBD"/>
</dbReference>
<evidence type="ECO:0000259" key="4">
    <source>
        <dbReference type="Pfam" id="PF00370"/>
    </source>
</evidence>
<dbReference type="OrthoDB" id="9782710at2"/>
<evidence type="ECO:0000256" key="3">
    <source>
        <dbReference type="ARBA" id="ARBA00022777"/>
    </source>
</evidence>
<dbReference type="Proteomes" id="UP000437709">
    <property type="component" value="Unassembled WGS sequence"/>
</dbReference>
<dbReference type="Gene3D" id="3.30.420.40">
    <property type="match status" value="2"/>
</dbReference>
<organism evidence="6 7">
    <name type="scientific">Georgenia subflava</name>
    <dbReference type="NCBI Taxonomy" id="1622177"/>
    <lineage>
        <taxon>Bacteria</taxon>
        <taxon>Bacillati</taxon>
        <taxon>Actinomycetota</taxon>
        <taxon>Actinomycetes</taxon>
        <taxon>Micrococcales</taxon>
        <taxon>Bogoriellaceae</taxon>
        <taxon>Georgenia</taxon>
    </lineage>
</organism>
<dbReference type="Pfam" id="PF00370">
    <property type="entry name" value="FGGY_N"/>
    <property type="match status" value="1"/>
</dbReference>
<dbReference type="PANTHER" id="PTHR43095">
    <property type="entry name" value="SUGAR KINASE"/>
    <property type="match status" value="1"/>
</dbReference>
<keyword evidence="2" id="KW-0808">Transferase</keyword>
<protein>
    <submittedName>
        <fullName evidence="6">Sugar kinase</fullName>
    </submittedName>
</protein>
<dbReference type="PIRSF" id="PIRSF000538">
    <property type="entry name" value="GlpK"/>
    <property type="match status" value="1"/>
</dbReference>
<dbReference type="EMBL" id="WHPC01000004">
    <property type="protein sequence ID" value="MPV35902.1"/>
    <property type="molecule type" value="Genomic_DNA"/>
</dbReference>
<dbReference type="CDD" id="cd07770">
    <property type="entry name" value="ASKHA_NBD_FGGY_GntK"/>
    <property type="match status" value="1"/>
</dbReference>
<sequence>MGEFRVELEDAVDPLVLAVDIGSTASRGGIYDASGRPVHRLGHKVPHAFTTHADGTSVVDPDAVLAEVEEILTILARRDLAGRIAGVALDTFASSLVGVDRDGRPLTPCYTYADSRCADQVTALRAELDESDVQQRTGTRLHSSYLPARLRWLRETEPETFGRVSRWLSLGEYLYDRILGTTAVGTSTAAWTGLLDRRTGTWDDTMLAVAGIDAAQLSEIRDPDRPLTGVAARWPALRDATWFPVITDGLAANIGAGAEDATTAVVSAATSGAIRVLVADVPDQLPSGLWCYRVSASHSLLGGALNDVGRAVSWLGSTLRLDGVDLAAVLAADPDPGTPAVLPYLSGERSTGWAAGARAMIADISAATTPATLFRATMEGVALSYARVAEELREVAGPPRRILAGGRVTQDHPAWLQVLADAIGAPVVPVTIKRSTLHGTALVALAPLAPDVPRAPVLTGPTSTPAEGRAPYYAARAGRYRELYEAVIGKH</sequence>
<evidence type="ECO:0000256" key="1">
    <source>
        <dbReference type="ARBA" id="ARBA00009156"/>
    </source>
</evidence>
<name>A0A6N7EBV7_9MICO</name>
<evidence type="ECO:0000313" key="6">
    <source>
        <dbReference type="EMBL" id="MPV35902.1"/>
    </source>
</evidence>
<feature type="domain" description="Carbohydrate kinase FGGY N-terminal" evidence="4">
    <location>
        <begin position="16"/>
        <end position="222"/>
    </location>
</feature>
<dbReference type="GO" id="GO:0005975">
    <property type="term" value="P:carbohydrate metabolic process"/>
    <property type="evidence" value="ECO:0007669"/>
    <property type="project" value="InterPro"/>
</dbReference>
<gene>
    <name evidence="6" type="ORF">GB881_02345</name>
</gene>
<dbReference type="InterPro" id="IPR018485">
    <property type="entry name" value="FGGY_C"/>
</dbReference>
<evidence type="ECO:0000313" key="7">
    <source>
        <dbReference type="Proteomes" id="UP000437709"/>
    </source>
</evidence>
<dbReference type="GO" id="GO:0016301">
    <property type="term" value="F:kinase activity"/>
    <property type="evidence" value="ECO:0007669"/>
    <property type="project" value="UniProtKB-KW"/>
</dbReference>
<evidence type="ECO:0000259" key="5">
    <source>
        <dbReference type="Pfam" id="PF02782"/>
    </source>
</evidence>
<dbReference type="Pfam" id="PF02782">
    <property type="entry name" value="FGGY_C"/>
    <property type="match status" value="1"/>
</dbReference>
<keyword evidence="7" id="KW-1185">Reference proteome</keyword>
<proteinExistence type="inferred from homology"/>
<dbReference type="InterPro" id="IPR000577">
    <property type="entry name" value="Carb_kinase_FGGY"/>
</dbReference>